<organism evidence="9 10">
    <name type="scientific">Hibiscus sabdariffa</name>
    <name type="common">roselle</name>
    <dbReference type="NCBI Taxonomy" id="183260"/>
    <lineage>
        <taxon>Eukaryota</taxon>
        <taxon>Viridiplantae</taxon>
        <taxon>Streptophyta</taxon>
        <taxon>Embryophyta</taxon>
        <taxon>Tracheophyta</taxon>
        <taxon>Spermatophyta</taxon>
        <taxon>Magnoliopsida</taxon>
        <taxon>eudicotyledons</taxon>
        <taxon>Gunneridae</taxon>
        <taxon>Pentapetalae</taxon>
        <taxon>rosids</taxon>
        <taxon>malvids</taxon>
        <taxon>Malvales</taxon>
        <taxon>Malvaceae</taxon>
        <taxon>Malvoideae</taxon>
        <taxon>Hibiscus</taxon>
    </lineage>
</organism>
<accession>A0ABR2ES80</accession>
<evidence type="ECO:0000256" key="2">
    <source>
        <dbReference type="ARBA" id="ARBA00005013"/>
    </source>
</evidence>
<dbReference type="SMART" id="SM00905">
    <property type="entry name" value="FolB"/>
    <property type="match status" value="1"/>
</dbReference>
<dbReference type="NCBIfam" id="TIGR00526">
    <property type="entry name" value="folB_dom"/>
    <property type="match status" value="1"/>
</dbReference>
<protein>
    <recommendedName>
        <fullName evidence="6">7,8-dihydroneopterin aldolase</fullName>
        <ecNumber evidence="6">4.1.2.25</ecNumber>
    </recommendedName>
</protein>
<dbReference type="EC" id="4.1.2.25" evidence="6"/>
<gene>
    <name evidence="9" type="ORF">V6N12_036121</name>
    <name evidence="8" type="ORF">V6N12_048621</name>
</gene>
<dbReference type="InterPro" id="IPR006156">
    <property type="entry name" value="Dihydroneopterin_aldolase"/>
</dbReference>
<comment type="similarity">
    <text evidence="3 6">Belongs to the DHNA family.</text>
</comment>
<dbReference type="EMBL" id="JBBPBM010000013">
    <property type="protein sequence ID" value="KAK8561555.1"/>
    <property type="molecule type" value="Genomic_DNA"/>
</dbReference>
<dbReference type="PANTHER" id="PTHR42844">
    <property type="entry name" value="DIHYDRONEOPTERIN ALDOLASE 1-RELATED"/>
    <property type="match status" value="1"/>
</dbReference>
<evidence type="ECO:0000256" key="5">
    <source>
        <dbReference type="ARBA" id="ARBA00023239"/>
    </source>
</evidence>
<comment type="catalytic activity">
    <reaction evidence="1 6">
        <text>7,8-dihydroneopterin = 6-hydroxymethyl-7,8-dihydropterin + glycolaldehyde</text>
        <dbReference type="Rhea" id="RHEA:10540"/>
        <dbReference type="ChEBI" id="CHEBI:17001"/>
        <dbReference type="ChEBI" id="CHEBI:17071"/>
        <dbReference type="ChEBI" id="CHEBI:44841"/>
        <dbReference type="EC" id="4.1.2.25"/>
    </reaction>
</comment>
<evidence type="ECO:0000256" key="1">
    <source>
        <dbReference type="ARBA" id="ARBA00001353"/>
    </source>
</evidence>
<feature type="domain" description="Dihydroneopterin aldolase/epimerase" evidence="7">
    <location>
        <begin position="10"/>
        <end position="123"/>
    </location>
</feature>
<dbReference type="Pfam" id="PF02152">
    <property type="entry name" value="FolB"/>
    <property type="match status" value="1"/>
</dbReference>
<evidence type="ECO:0000313" key="10">
    <source>
        <dbReference type="Proteomes" id="UP001472677"/>
    </source>
</evidence>
<dbReference type="InterPro" id="IPR006157">
    <property type="entry name" value="FolB_dom"/>
</dbReference>
<comment type="function">
    <text evidence="6">Catalyzes the conversion of 7,8-dihydroneopterin to 6-hydroxymethyl-7,8-dihydropterin.</text>
</comment>
<sequence length="131" mass="14398">MASPMSGDKLILKGLKFHGFHGVYPEEKKLGQKFLVDIDAWMDLKNAGESDLLSDSVDYIEIYSMVKEVVEGQPRDLIESVAESIASGTLAKYPQISAVRVQIGKPQVAVPGPLDYLGVEIIRYKSTDTPN</sequence>
<keyword evidence="5 6" id="KW-0456">Lyase</keyword>
<dbReference type="Gene3D" id="3.30.1130.10">
    <property type="match status" value="1"/>
</dbReference>
<dbReference type="NCBIfam" id="TIGR00525">
    <property type="entry name" value="folB"/>
    <property type="match status" value="1"/>
</dbReference>
<dbReference type="EMBL" id="JBBPBM010000011">
    <property type="protein sequence ID" value="KAK8563987.1"/>
    <property type="molecule type" value="Genomic_DNA"/>
</dbReference>
<evidence type="ECO:0000259" key="7">
    <source>
        <dbReference type="SMART" id="SM00905"/>
    </source>
</evidence>
<dbReference type="PANTHER" id="PTHR42844:SF1">
    <property type="entry name" value="DIHYDRONEOPTERIN ALDOLASE 1-RELATED"/>
    <property type="match status" value="1"/>
</dbReference>
<reference evidence="9 10" key="1">
    <citation type="journal article" date="2024" name="G3 (Bethesda)">
        <title>Genome assembly of Hibiscus sabdariffa L. provides insights into metabolisms of medicinal natural products.</title>
        <authorList>
            <person name="Kim T."/>
        </authorList>
    </citation>
    <scope>NUCLEOTIDE SEQUENCE [LARGE SCALE GENOMIC DNA]</scope>
    <source>
        <strain evidence="9">TK-2024</strain>
        <tissue evidence="9">Old leaves</tissue>
    </source>
</reference>
<evidence type="ECO:0000256" key="6">
    <source>
        <dbReference type="RuleBase" id="RU362079"/>
    </source>
</evidence>
<evidence type="ECO:0000313" key="9">
    <source>
        <dbReference type="EMBL" id="KAK8563987.1"/>
    </source>
</evidence>
<comment type="pathway">
    <text evidence="2 6">Cofactor biosynthesis; tetrahydrofolate biosynthesis; 2-amino-4-hydroxy-6-hydroxymethyl-7,8-dihydropteridine diphosphate from 7,8-dihydroneopterin triphosphate: step 3/4.</text>
</comment>
<dbReference type="CDD" id="cd00534">
    <property type="entry name" value="DHNA_DHNTPE"/>
    <property type="match status" value="1"/>
</dbReference>
<dbReference type="Proteomes" id="UP001472677">
    <property type="component" value="Unassembled WGS sequence"/>
</dbReference>
<evidence type="ECO:0000256" key="4">
    <source>
        <dbReference type="ARBA" id="ARBA00022909"/>
    </source>
</evidence>
<dbReference type="InterPro" id="IPR043133">
    <property type="entry name" value="GTP-CH-I_C/QueF"/>
</dbReference>
<name>A0ABR2ES80_9ROSI</name>
<evidence type="ECO:0000256" key="3">
    <source>
        <dbReference type="ARBA" id="ARBA00005708"/>
    </source>
</evidence>
<dbReference type="SUPFAM" id="SSF55620">
    <property type="entry name" value="Tetrahydrobiopterin biosynthesis enzymes-like"/>
    <property type="match status" value="1"/>
</dbReference>
<comment type="caution">
    <text evidence="9">The sequence shown here is derived from an EMBL/GenBank/DDBJ whole genome shotgun (WGS) entry which is preliminary data.</text>
</comment>
<keyword evidence="4 6" id="KW-0289">Folate biosynthesis</keyword>
<proteinExistence type="inferred from homology"/>
<keyword evidence="10" id="KW-1185">Reference proteome</keyword>
<evidence type="ECO:0000313" key="8">
    <source>
        <dbReference type="EMBL" id="KAK8561555.1"/>
    </source>
</evidence>